<dbReference type="InterPro" id="IPR011763">
    <property type="entry name" value="COA_CT_C"/>
</dbReference>
<sequence>MFSKSRILYNQSFVKFLHTDTGNVIKTKIDFKSQQFINNEVHMKNLVSTLRHRTDEILKGGGDKAIQRHTSKGKLLVRDRINLLLDKSTAFLELSALAAYDMYGGGINAAGVITGIGKIHGRECMVIANDATVKGGTYYPMTVKKHLRAQEIAQENKLPCIYLVDSGGANLPHQADVFPDKLHFGREFYNQANMSAAGIAQIAVVLGSCTAGGAYVPAMADESIIVKHQGTIFLGGPPLVKMATGEEISEEELGGAELHCSSSGVTDHFALNDEHALYITRQIVKNLNRRHVENFDTEFEPPLYSGEDLYGIIDPDLQKPFEIREVIARIFDGSRLDEFKKKYGDTLVCGFAKLYGKKVGIVGNNGVLFSESAMKGAHFVQLCTQRNIPIIFLQNITGFMVGKDAEMGGIAKHGAKLVTAVACAKVPKFTLIIGGSYGAGNYGMCGRSYSPRFLYMWPNARISVMGGRQAAGVLSQVISKGKQWTQKQIDDFEAPIIEQFEREGSPYFASARMWDDGVIDPKDTRKVLGLSLAAALNAEPEKTEYGVFRM</sequence>
<dbReference type="FunFam" id="3.90.226.10:FF:000004">
    <property type="entry name" value="Methylcrotonoyl-CoA carboxylase beta chain"/>
    <property type="match status" value="1"/>
</dbReference>
<dbReference type="InterPro" id="IPR029045">
    <property type="entry name" value="ClpP/crotonase-like_dom_sf"/>
</dbReference>
<dbReference type="PROSITE" id="PS50989">
    <property type="entry name" value="COA_CT_CTER"/>
    <property type="match status" value="1"/>
</dbReference>
<accession>A0AA38I699</accession>
<evidence type="ECO:0000259" key="9">
    <source>
        <dbReference type="PROSITE" id="PS50980"/>
    </source>
</evidence>
<dbReference type="Proteomes" id="UP001168821">
    <property type="component" value="Unassembled WGS sequence"/>
</dbReference>
<evidence type="ECO:0000259" key="10">
    <source>
        <dbReference type="PROSITE" id="PS50989"/>
    </source>
</evidence>
<proteinExistence type="inferred from homology"/>
<protein>
    <recommendedName>
        <fullName evidence="8">Probable methylcrotonoyl-CoA carboxylase beta chain, mitochondrial</fullName>
        <ecNumber evidence="3">6.4.1.4</ecNumber>
    </recommendedName>
    <alternativeName>
        <fullName evidence="6">3-methylcrotonyl-CoA carboxylase 2</fullName>
    </alternativeName>
    <alternativeName>
        <fullName evidence="4">3-methylcrotonyl-CoA carboxylase non-biotin-containing subunit</fullName>
    </alternativeName>
    <alternativeName>
        <fullName evidence="5">3-methylcrotonyl-CoA:carbon dioxide ligase subunit beta</fullName>
    </alternativeName>
</protein>
<comment type="catalytic activity">
    <reaction evidence="7">
        <text>3-methylbut-2-enoyl-CoA + hydrogencarbonate + ATP = 3-methyl-(2E)-glutaconyl-CoA + ADP + phosphate + H(+)</text>
        <dbReference type="Rhea" id="RHEA:13589"/>
        <dbReference type="ChEBI" id="CHEBI:15378"/>
        <dbReference type="ChEBI" id="CHEBI:17544"/>
        <dbReference type="ChEBI" id="CHEBI:30616"/>
        <dbReference type="ChEBI" id="CHEBI:43474"/>
        <dbReference type="ChEBI" id="CHEBI:57344"/>
        <dbReference type="ChEBI" id="CHEBI:57346"/>
        <dbReference type="ChEBI" id="CHEBI:456216"/>
        <dbReference type="EC" id="6.4.1.4"/>
    </reaction>
</comment>
<evidence type="ECO:0000256" key="8">
    <source>
        <dbReference type="ARBA" id="ARBA00069234"/>
    </source>
</evidence>
<comment type="caution">
    <text evidence="11">The sequence shown here is derived from an EMBL/GenBank/DDBJ whole genome shotgun (WGS) entry which is preliminary data.</text>
</comment>
<dbReference type="InterPro" id="IPR011762">
    <property type="entry name" value="COA_CT_N"/>
</dbReference>
<evidence type="ECO:0000256" key="3">
    <source>
        <dbReference type="ARBA" id="ARBA00026116"/>
    </source>
</evidence>
<dbReference type="PROSITE" id="PS50980">
    <property type="entry name" value="COA_CT_NTER"/>
    <property type="match status" value="1"/>
</dbReference>
<dbReference type="SUPFAM" id="SSF52096">
    <property type="entry name" value="ClpP/crotonase"/>
    <property type="match status" value="2"/>
</dbReference>
<dbReference type="FunFam" id="3.90.226.10:FF:000007">
    <property type="entry name" value="Methylcrotonoyl-CoA carboxylase subunit beta"/>
    <property type="match status" value="1"/>
</dbReference>
<dbReference type="Pfam" id="PF01039">
    <property type="entry name" value="Carboxyl_trans"/>
    <property type="match status" value="1"/>
</dbReference>
<evidence type="ECO:0000256" key="4">
    <source>
        <dbReference type="ARBA" id="ARBA00031109"/>
    </source>
</evidence>
<evidence type="ECO:0000256" key="6">
    <source>
        <dbReference type="ARBA" id="ARBA00031404"/>
    </source>
</evidence>
<dbReference type="GO" id="GO:1905202">
    <property type="term" value="C:methylcrotonoyl-CoA carboxylase complex"/>
    <property type="evidence" value="ECO:0007669"/>
    <property type="project" value="TreeGrafter"/>
</dbReference>
<dbReference type="GO" id="GO:0006552">
    <property type="term" value="P:L-leucine catabolic process"/>
    <property type="evidence" value="ECO:0007669"/>
    <property type="project" value="TreeGrafter"/>
</dbReference>
<dbReference type="Gene3D" id="3.90.226.10">
    <property type="entry name" value="2-enoyl-CoA Hydratase, Chain A, domain 1"/>
    <property type="match status" value="2"/>
</dbReference>
<name>A0AA38I699_9CUCU</name>
<reference evidence="11" key="1">
    <citation type="journal article" date="2023" name="G3 (Bethesda)">
        <title>Whole genome assemblies of Zophobas morio and Tenebrio molitor.</title>
        <authorList>
            <person name="Kaur S."/>
            <person name="Stinson S.A."/>
            <person name="diCenzo G.C."/>
        </authorList>
    </citation>
    <scope>NUCLEOTIDE SEQUENCE</scope>
    <source>
        <strain evidence="11">QUZm001</strain>
    </source>
</reference>
<dbReference type="EMBL" id="JALNTZ010000006">
    <property type="protein sequence ID" value="KAJ3648282.1"/>
    <property type="molecule type" value="Genomic_DNA"/>
</dbReference>
<feature type="domain" description="CoA carboxyltransferase C-terminal" evidence="10">
    <location>
        <begin position="301"/>
        <end position="542"/>
    </location>
</feature>
<evidence type="ECO:0000313" key="11">
    <source>
        <dbReference type="EMBL" id="KAJ3648282.1"/>
    </source>
</evidence>
<evidence type="ECO:0000256" key="5">
    <source>
        <dbReference type="ARBA" id="ARBA00031237"/>
    </source>
</evidence>
<evidence type="ECO:0000313" key="12">
    <source>
        <dbReference type="Proteomes" id="UP001168821"/>
    </source>
</evidence>
<dbReference type="AlphaFoldDB" id="A0AA38I699"/>
<dbReference type="InterPro" id="IPR034733">
    <property type="entry name" value="AcCoA_carboxyl_beta"/>
</dbReference>
<dbReference type="GO" id="GO:0005739">
    <property type="term" value="C:mitochondrion"/>
    <property type="evidence" value="ECO:0007669"/>
    <property type="project" value="TreeGrafter"/>
</dbReference>
<dbReference type="InterPro" id="IPR045190">
    <property type="entry name" value="MCCB/AccD1-like"/>
</dbReference>
<dbReference type="EC" id="6.4.1.4" evidence="3"/>
<feature type="domain" description="CoA carboxyltransferase N-terminal" evidence="9">
    <location>
        <begin position="43"/>
        <end position="299"/>
    </location>
</feature>
<dbReference type="PANTHER" id="PTHR22855">
    <property type="entry name" value="ACETYL, PROPIONYL, PYRUVATE, AND GLUTACONYL CARBOXYLASE-RELATED"/>
    <property type="match status" value="1"/>
</dbReference>
<keyword evidence="12" id="KW-1185">Reference proteome</keyword>
<dbReference type="PANTHER" id="PTHR22855:SF13">
    <property type="entry name" value="METHYLCROTONOYL-COA CARBOXYLASE BETA CHAIN, MITOCHONDRIAL"/>
    <property type="match status" value="1"/>
</dbReference>
<organism evidence="11 12">
    <name type="scientific">Zophobas morio</name>
    <dbReference type="NCBI Taxonomy" id="2755281"/>
    <lineage>
        <taxon>Eukaryota</taxon>
        <taxon>Metazoa</taxon>
        <taxon>Ecdysozoa</taxon>
        <taxon>Arthropoda</taxon>
        <taxon>Hexapoda</taxon>
        <taxon>Insecta</taxon>
        <taxon>Pterygota</taxon>
        <taxon>Neoptera</taxon>
        <taxon>Endopterygota</taxon>
        <taxon>Coleoptera</taxon>
        <taxon>Polyphaga</taxon>
        <taxon>Cucujiformia</taxon>
        <taxon>Tenebrionidae</taxon>
        <taxon>Zophobas</taxon>
    </lineage>
</organism>
<gene>
    <name evidence="11" type="ORF">Zmor_020096</name>
</gene>
<evidence type="ECO:0000256" key="7">
    <source>
        <dbReference type="ARBA" id="ARBA00052347"/>
    </source>
</evidence>
<comment type="similarity">
    <text evidence="1">Belongs to the AccD/PCCB family.</text>
</comment>
<dbReference type="GO" id="GO:0004485">
    <property type="term" value="F:methylcrotonoyl-CoA carboxylase activity"/>
    <property type="evidence" value="ECO:0007669"/>
    <property type="project" value="UniProtKB-EC"/>
</dbReference>
<evidence type="ECO:0000256" key="2">
    <source>
        <dbReference type="ARBA" id="ARBA00025711"/>
    </source>
</evidence>
<evidence type="ECO:0000256" key="1">
    <source>
        <dbReference type="ARBA" id="ARBA00006102"/>
    </source>
</evidence>
<comment type="pathway">
    <text evidence="2">Amino-acid degradation; L-leucine degradation; (S)-3-hydroxy-3-methylglutaryl-CoA from 3-isovaleryl-CoA: step 2/3.</text>
</comment>